<dbReference type="EMBL" id="MT144826">
    <property type="protein sequence ID" value="QJI00076.1"/>
    <property type="molecule type" value="Genomic_DNA"/>
</dbReference>
<dbReference type="NCBIfam" id="TIGR01610">
    <property type="entry name" value="phage_O_Nterm"/>
    <property type="match status" value="1"/>
</dbReference>
<sequence>MARPQIENGHTDIANELTEAFARCYLTASESRVLWAIIRKTYGWHKKYDRISFTQFEQLTGMNRRHVADALKSLMGRSIVTRRGNNYKLEYGVQKDYEKWVLLPVGVMNRLKNLLPVEATNTIVTQQGNTPLPVEATKSLPVEANTKEKKTTIQKKIVEGRKIAGYMFELPWLNKLVAEYADLNFEAEVTKFEDYQADTRRKLKSPKLALRNWLNIARERAAKAPAASRGARPLPDTKTLKEEWEQ</sequence>
<dbReference type="InterPro" id="IPR006497">
    <property type="entry name" value="Phage_lambda_VrpO_N"/>
</dbReference>
<proteinExistence type="predicted"/>
<dbReference type="Gene3D" id="1.10.10.10">
    <property type="entry name" value="Winged helix-like DNA-binding domain superfamily/Winged helix DNA-binding domain"/>
    <property type="match status" value="1"/>
</dbReference>
<dbReference type="Pfam" id="PF04492">
    <property type="entry name" value="Phage_rep_O"/>
    <property type="match status" value="1"/>
</dbReference>
<organism evidence="3">
    <name type="scientific">viral metagenome</name>
    <dbReference type="NCBI Taxonomy" id="1070528"/>
    <lineage>
        <taxon>unclassified sequences</taxon>
        <taxon>metagenomes</taxon>
        <taxon>organismal metagenomes</taxon>
    </lineage>
</organism>
<feature type="domain" description="Bacteriophage lambda Replication protein O N-terminal" evidence="2">
    <location>
        <begin position="5"/>
        <end position="100"/>
    </location>
</feature>
<evidence type="ECO:0000313" key="3">
    <source>
        <dbReference type="EMBL" id="QJI00076.1"/>
    </source>
</evidence>
<name>A0A6M3XUY6_9ZZZZ</name>
<dbReference type="InterPro" id="IPR036390">
    <property type="entry name" value="WH_DNA-bd_sf"/>
</dbReference>
<feature type="region of interest" description="Disordered" evidence="1">
    <location>
        <begin position="221"/>
        <end position="246"/>
    </location>
</feature>
<feature type="compositionally biased region" description="Low complexity" evidence="1">
    <location>
        <begin position="223"/>
        <end position="232"/>
    </location>
</feature>
<accession>A0A6M3XUY6</accession>
<dbReference type="SUPFAM" id="SSF46785">
    <property type="entry name" value="Winged helix' DNA-binding domain"/>
    <property type="match status" value="1"/>
</dbReference>
<evidence type="ECO:0000259" key="2">
    <source>
        <dbReference type="Pfam" id="PF04492"/>
    </source>
</evidence>
<evidence type="ECO:0000256" key="1">
    <source>
        <dbReference type="SAM" id="MobiDB-lite"/>
    </source>
</evidence>
<dbReference type="InterPro" id="IPR036388">
    <property type="entry name" value="WH-like_DNA-bd_sf"/>
</dbReference>
<reference evidence="3" key="1">
    <citation type="submission" date="2020-03" db="EMBL/GenBank/DDBJ databases">
        <title>The deep terrestrial virosphere.</title>
        <authorList>
            <person name="Holmfeldt K."/>
            <person name="Nilsson E."/>
            <person name="Simone D."/>
            <person name="Lopez-Fernandez M."/>
            <person name="Wu X."/>
            <person name="de Brujin I."/>
            <person name="Lundin D."/>
            <person name="Andersson A."/>
            <person name="Bertilsson S."/>
            <person name="Dopson M."/>
        </authorList>
    </citation>
    <scope>NUCLEOTIDE SEQUENCE</scope>
    <source>
        <strain evidence="3">TM448B01815</strain>
    </source>
</reference>
<dbReference type="AlphaFoldDB" id="A0A6M3XUY6"/>
<dbReference type="GO" id="GO:0006260">
    <property type="term" value="P:DNA replication"/>
    <property type="evidence" value="ECO:0007669"/>
    <property type="project" value="InterPro"/>
</dbReference>
<gene>
    <name evidence="3" type="ORF">TM448B01815_0017</name>
</gene>
<protein>
    <submittedName>
        <fullName evidence="3">Putative DNA replication initiation protein</fullName>
    </submittedName>
</protein>